<feature type="transmembrane region" description="Helical" evidence="1">
    <location>
        <begin position="14"/>
        <end position="33"/>
    </location>
</feature>
<evidence type="ECO:0000313" key="2">
    <source>
        <dbReference type="EMBL" id="QGY46867.1"/>
    </source>
</evidence>
<dbReference type="Pfam" id="PF19578">
    <property type="entry name" value="DUF6090"/>
    <property type="match status" value="1"/>
</dbReference>
<keyword evidence="1" id="KW-0472">Membrane</keyword>
<name>A0A6I6K2X4_9BACT</name>
<gene>
    <name evidence="2" type="ORF">GM418_25370</name>
</gene>
<keyword evidence="3" id="KW-1185">Reference proteome</keyword>
<organism evidence="2 3">
    <name type="scientific">Maribellus comscasis</name>
    <dbReference type="NCBI Taxonomy" id="2681766"/>
    <lineage>
        <taxon>Bacteria</taxon>
        <taxon>Pseudomonadati</taxon>
        <taxon>Bacteroidota</taxon>
        <taxon>Bacteroidia</taxon>
        <taxon>Marinilabiliales</taxon>
        <taxon>Prolixibacteraceae</taxon>
        <taxon>Maribellus</taxon>
    </lineage>
</organism>
<accession>A0A6I6K2X4</accession>
<sequence>MRYKLAVENRTAKYLRYAVGEILLVVIGILIALQINNWNEERKIHIYEQKILSDLLHTIDNDLAVQKMLLRRLDSMEFGISNIYRLMGKNESSEDSIQKYLPYFQFGIRFSYDPGAYESLKSVGLDKVTDNSIRAGLAHLYDFQYPRTSSMIEDEYKKPRLEAENLLDKFLVNEVEVNAKGEPTISSKIEINDPFHNQDFLNCIRTYSFVVKQGRFRIEDIMNALNRVKKSLEDYIDK</sequence>
<protein>
    <submittedName>
        <fullName evidence="2">Uncharacterized protein</fullName>
    </submittedName>
</protein>
<keyword evidence="1" id="KW-0812">Transmembrane</keyword>
<evidence type="ECO:0000256" key="1">
    <source>
        <dbReference type="SAM" id="Phobius"/>
    </source>
</evidence>
<dbReference type="AlphaFoldDB" id="A0A6I6K2X4"/>
<dbReference type="RefSeq" id="WP_158870186.1">
    <property type="nucleotide sequence ID" value="NZ_CP046401.1"/>
</dbReference>
<proteinExistence type="predicted"/>
<reference evidence="2 3" key="1">
    <citation type="submission" date="2019-11" db="EMBL/GenBank/DDBJ databases">
        <authorList>
            <person name="Zheng R.K."/>
            <person name="Sun C.M."/>
        </authorList>
    </citation>
    <scope>NUCLEOTIDE SEQUENCE [LARGE SCALE GENOMIC DNA]</scope>
    <source>
        <strain evidence="2 3">WC007</strain>
    </source>
</reference>
<dbReference type="KEGG" id="mcos:GM418_25370"/>
<dbReference type="Proteomes" id="UP000428260">
    <property type="component" value="Chromosome"/>
</dbReference>
<dbReference type="EMBL" id="CP046401">
    <property type="protein sequence ID" value="QGY46867.1"/>
    <property type="molecule type" value="Genomic_DNA"/>
</dbReference>
<dbReference type="InterPro" id="IPR045749">
    <property type="entry name" value="DUF6090"/>
</dbReference>
<evidence type="ECO:0000313" key="3">
    <source>
        <dbReference type="Proteomes" id="UP000428260"/>
    </source>
</evidence>
<keyword evidence="1" id="KW-1133">Transmembrane helix</keyword>